<reference evidence="3 4" key="1">
    <citation type="journal article" date="2024" name="Front Chem Biol">
        <title>Unveiling the potential of Daldinia eschscholtzii MFLUCC 19-0629 through bioactivity and bioinformatics studies for enhanced sustainable agriculture production.</title>
        <authorList>
            <person name="Brooks S."/>
            <person name="Weaver J.A."/>
            <person name="Klomchit A."/>
            <person name="Alharthi S.A."/>
            <person name="Onlamun T."/>
            <person name="Nurani R."/>
            <person name="Vong T.K."/>
            <person name="Alberti F."/>
            <person name="Greco C."/>
        </authorList>
    </citation>
    <scope>NUCLEOTIDE SEQUENCE [LARGE SCALE GENOMIC DNA]</scope>
    <source>
        <strain evidence="3">MFLUCC 19-0629</strain>
    </source>
</reference>
<dbReference type="PANTHER" id="PTHR42760">
    <property type="entry name" value="SHORT-CHAIN DEHYDROGENASES/REDUCTASES FAMILY MEMBER"/>
    <property type="match status" value="1"/>
</dbReference>
<evidence type="ECO:0000313" key="4">
    <source>
        <dbReference type="Proteomes" id="UP001369815"/>
    </source>
</evidence>
<name>A0AAX6ME76_9PEZI</name>
<dbReference type="InterPro" id="IPR002347">
    <property type="entry name" value="SDR_fam"/>
</dbReference>
<sequence length="310" mass="33591">MSSTTEPTLPINMAAAQENIAAVSTFTKTTHIDTYDYISPKNLDLGGKSVFITGASKGVGRQTALSYATAGASEIAVAARSDLSNLVIEIKEAAKKAGRKEPIVLGLKLDVTSEDSVKAAADAISAKFGGKLDILINNAGYLDDWAPLAEGSTFHWWQTYEVNVKGVFLCSKYFIPLLLASELKTNIITTSMGALAVTPTGSAYQTSKLAASRIAEYLAVEYKDKGLVCYSIHPGGIKTELASNLPEEMQYVLVDELALPADTLAWLTADKRPWLSGRFISVKWDMRELEAKKDEIVKNDLLKFRLITSV</sequence>
<keyword evidence="4" id="KW-1185">Reference proteome</keyword>
<protein>
    <submittedName>
        <fullName evidence="3">Uncharacterized protein</fullName>
    </submittedName>
</protein>
<dbReference type="Proteomes" id="UP001369815">
    <property type="component" value="Unassembled WGS sequence"/>
</dbReference>
<dbReference type="CDD" id="cd05233">
    <property type="entry name" value="SDR_c"/>
    <property type="match status" value="1"/>
</dbReference>
<dbReference type="InterPro" id="IPR036291">
    <property type="entry name" value="NAD(P)-bd_dom_sf"/>
</dbReference>
<dbReference type="SUPFAM" id="SSF51735">
    <property type="entry name" value="NAD(P)-binding Rossmann-fold domains"/>
    <property type="match status" value="1"/>
</dbReference>
<dbReference type="Pfam" id="PF00106">
    <property type="entry name" value="adh_short"/>
    <property type="match status" value="1"/>
</dbReference>
<dbReference type="GO" id="GO:0016616">
    <property type="term" value="F:oxidoreductase activity, acting on the CH-OH group of donors, NAD or NADP as acceptor"/>
    <property type="evidence" value="ECO:0007669"/>
    <property type="project" value="TreeGrafter"/>
</dbReference>
<proteinExistence type="inferred from homology"/>
<dbReference type="EMBL" id="JBANMG010000008">
    <property type="protein sequence ID" value="KAK6950491.1"/>
    <property type="molecule type" value="Genomic_DNA"/>
</dbReference>
<organism evidence="3 4">
    <name type="scientific">Daldinia eschscholtzii</name>
    <dbReference type="NCBI Taxonomy" id="292717"/>
    <lineage>
        <taxon>Eukaryota</taxon>
        <taxon>Fungi</taxon>
        <taxon>Dikarya</taxon>
        <taxon>Ascomycota</taxon>
        <taxon>Pezizomycotina</taxon>
        <taxon>Sordariomycetes</taxon>
        <taxon>Xylariomycetidae</taxon>
        <taxon>Xylariales</taxon>
        <taxon>Hypoxylaceae</taxon>
        <taxon>Daldinia</taxon>
    </lineage>
</organism>
<dbReference type="PANTHER" id="PTHR42760:SF37">
    <property type="entry name" value="CLAVALDEHYDE DEHYDROGENASE"/>
    <property type="match status" value="1"/>
</dbReference>
<evidence type="ECO:0000313" key="3">
    <source>
        <dbReference type="EMBL" id="KAK6950491.1"/>
    </source>
</evidence>
<dbReference type="PRINTS" id="PR00081">
    <property type="entry name" value="GDHRDH"/>
</dbReference>
<gene>
    <name evidence="3" type="ORF">Daesc_008819</name>
</gene>
<comment type="similarity">
    <text evidence="1">Belongs to the short-chain dehydrogenases/reductases (SDR) family.</text>
</comment>
<evidence type="ECO:0000256" key="2">
    <source>
        <dbReference type="ARBA" id="ARBA00023002"/>
    </source>
</evidence>
<comment type="caution">
    <text evidence="3">The sequence shown here is derived from an EMBL/GenBank/DDBJ whole genome shotgun (WGS) entry which is preliminary data.</text>
</comment>
<evidence type="ECO:0000256" key="1">
    <source>
        <dbReference type="ARBA" id="ARBA00006484"/>
    </source>
</evidence>
<dbReference type="Gene3D" id="3.40.50.720">
    <property type="entry name" value="NAD(P)-binding Rossmann-like Domain"/>
    <property type="match status" value="1"/>
</dbReference>
<dbReference type="AlphaFoldDB" id="A0AAX6ME76"/>
<keyword evidence="2" id="KW-0560">Oxidoreductase</keyword>
<accession>A0AAX6ME76</accession>